<dbReference type="KEGG" id="avn:Avin_42710"/>
<dbReference type="GO" id="GO:0015940">
    <property type="term" value="P:pantothenate biosynthetic process"/>
    <property type="evidence" value="ECO:0007669"/>
    <property type="project" value="UniProtKB-UniRule"/>
</dbReference>
<dbReference type="eggNOG" id="COG0413">
    <property type="taxonomic scope" value="Bacteria"/>
</dbReference>
<dbReference type="HAMAP" id="MF_00156">
    <property type="entry name" value="PanB"/>
    <property type="match status" value="1"/>
</dbReference>
<protein>
    <recommendedName>
        <fullName evidence="8">3-methyl-2-oxobutanoate hydroxymethyltransferase</fullName>
        <ecNumber evidence="8">2.1.2.11</ecNumber>
    </recommendedName>
    <alternativeName>
        <fullName evidence="8">Ketopantoate hydroxymethyltransferase</fullName>
        <shortName evidence="8">KPHMT</shortName>
    </alternativeName>
</protein>
<evidence type="ECO:0000256" key="5">
    <source>
        <dbReference type="ARBA" id="ARBA00022679"/>
    </source>
</evidence>
<evidence type="ECO:0000256" key="9">
    <source>
        <dbReference type="PIRSR" id="PIRSR000388-1"/>
    </source>
</evidence>
<dbReference type="GO" id="GO:0005737">
    <property type="term" value="C:cytoplasm"/>
    <property type="evidence" value="ECO:0007669"/>
    <property type="project" value="UniProtKB-SubCell"/>
</dbReference>
<feature type="binding site" evidence="8 10">
    <location>
        <position position="95"/>
    </location>
    <ligand>
        <name>3-methyl-2-oxobutanoate</name>
        <dbReference type="ChEBI" id="CHEBI:11851"/>
    </ligand>
</feature>
<keyword evidence="12" id="KW-0489">Methyltransferase</keyword>
<dbReference type="FunFam" id="3.20.20.60:FF:000003">
    <property type="entry name" value="3-methyl-2-oxobutanoate hydroxymethyltransferase"/>
    <property type="match status" value="1"/>
</dbReference>
<dbReference type="CDD" id="cd06557">
    <property type="entry name" value="KPHMT-like"/>
    <property type="match status" value="1"/>
</dbReference>
<keyword evidence="8 11" id="KW-0460">Magnesium</keyword>
<keyword evidence="13" id="KW-1185">Reference proteome</keyword>
<dbReference type="GO" id="GO:0000287">
    <property type="term" value="F:magnesium ion binding"/>
    <property type="evidence" value="ECO:0007669"/>
    <property type="project" value="TreeGrafter"/>
</dbReference>
<comment type="subunit">
    <text evidence="3 8">Homodecamer; pentamer of dimers.</text>
</comment>
<comment type="catalytic activity">
    <reaction evidence="8">
        <text>(6R)-5,10-methylene-5,6,7,8-tetrahydrofolate + 3-methyl-2-oxobutanoate + H2O = 2-dehydropantoate + (6S)-5,6,7,8-tetrahydrofolate</text>
        <dbReference type="Rhea" id="RHEA:11824"/>
        <dbReference type="ChEBI" id="CHEBI:11561"/>
        <dbReference type="ChEBI" id="CHEBI:11851"/>
        <dbReference type="ChEBI" id="CHEBI:15377"/>
        <dbReference type="ChEBI" id="CHEBI:15636"/>
        <dbReference type="ChEBI" id="CHEBI:57453"/>
        <dbReference type="EC" id="2.1.2.11"/>
    </reaction>
</comment>
<comment type="cofactor">
    <cofactor evidence="8 11">
        <name>Mg(2+)</name>
        <dbReference type="ChEBI" id="CHEBI:18420"/>
    </cofactor>
    <text evidence="8 11">Binds 1 Mg(2+) ion per subunit.</text>
</comment>
<dbReference type="SUPFAM" id="SSF51621">
    <property type="entry name" value="Phosphoenolpyruvate/pyruvate domain"/>
    <property type="match status" value="1"/>
</dbReference>
<evidence type="ECO:0000313" key="12">
    <source>
        <dbReference type="EMBL" id="ACO80394.1"/>
    </source>
</evidence>
<comment type="subcellular location">
    <subcellularLocation>
        <location evidence="8">Cytoplasm</location>
    </subcellularLocation>
</comment>
<organism evidence="12 13">
    <name type="scientific">Azotobacter vinelandii (strain DJ / ATCC BAA-1303)</name>
    <dbReference type="NCBI Taxonomy" id="322710"/>
    <lineage>
        <taxon>Bacteria</taxon>
        <taxon>Pseudomonadati</taxon>
        <taxon>Pseudomonadota</taxon>
        <taxon>Gammaproteobacteria</taxon>
        <taxon>Pseudomonadales</taxon>
        <taxon>Pseudomonadaceae</taxon>
        <taxon>Azotobacter</taxon>
    </lineage>
</organism>
<accession>C1DFJ8</accession>
<name>C1DFJ8_AZOVD</name>
<dbReference type="AlphaFoldDB" id="C1DFJ8"/>
<dbReference type="STRING" id="322710.Avin_42710"/>
<comment type="function">
    <text evidence="7 8">Catalyzes the reversible reaction in which hydroxymethyl group from 5,10-methylenetetrahydrofolate is transferred onto alpha-ketoisovalerate to form ketopantoate.</text>
</comment>
<dbReference type="GO" id="GO:0008168">
    <property type="term" value="F:methyltransferase activity"/>
    <property type="evidence" value="ECO:0007669"/>
    <property type="project" value="UniProtKB-KW"/>
</dbReference>
<keyword evidence="8" id="KW-0963">Cytoplasm</keyword>
<evidence type="ECO:0000256" key="8">
    <source>
        <dbReference type="HAMAP-Rule" id="MF_00156"/>
    </source>
</evidence>
<comment type="pathway">
    <text evidence="1 8">Cofactor biosynthesis; (R)-pantothenate biosynthesis; (R)-pantoate from 3-methyl-2-oxobutanoate: step 1/2.</text>
</comment>
<evidence type="ECO:0000256" key="4">
    <source>
        <dbReference type="ARBA" id="ARBA00022655"/>
    </source>
</evidence>
<dbReference type="GO" id="GO:0032259">
    <property type="term" value="P:methylation"/>
    <property type="evidence" value="ECO:0007669"/>
    <property type="project" value="UniProtKB-KW"/>
</dbReference>
<evidence type="ECO:0000256" key="2">
    <source>
        <dbReference type="ARBA" id="ARBA00008676"/>
    </source>
</evidence>
<dbReference type="Gene3D" id="3.20.20.60">
    <property type="entry name" value="Phosphoenolpyruvate-binding domains"/>
    <property type="match status" value="1"/>
</dbReference>
<evidence type="ECO:0000256" key="6">
    <source>
        <dbReference type="ARBA" id="ARBA00022723"/>
    </source>
</evidence>
<dbReference type="GO" id="GO:0003864">
    <property type="term" value="F:3-methyl-2-oxobutanoate hydroxymethyltransferase activity"/>
    <property type="evidence" value="ECO:0007669"/>
    <property type="project" value="UniProtKB-UniRule"/>
</dbReference>
<dbReference type="NCBIfam" id="TIGR00222">
    <property type="entry name" value="panB"/>
    <property type="match status" value="1"/>
</dbReference>
<dbReference type="InterPro" id="IPR003700">
    <property type="entry name" value="Pantoate_hydroxy_MeTrfase"/>
</dbReference>
<feature type="binding site" evidence="8 10">
    <location>
        <position position="123"/>
    </location>
    <ligand>
        <name>3-methyl-2-oxobutanoate</name>
        <dbReference type="ChEBI" id="CHEBI:11851"/>
    </ligand>
</feature>
<feature type="binding site" evidence="8 10">
    <location>
        <begin position="56"/>
        <end position="57"/>
    </location>
    <ligand>
        <name>3-methyl-2-oxobutanoate</name>
        <dbReference type="ChEBI" id="CHEBI:11851"/>
    </ligand>
</feature>
<evidence type="ECO:0000256" key="10">
    <source>
        <dbReference type="PIRSR" id="PIRSR000388-2"/>
    </source>
</evidence>
<dbReference type="Pfam" id="PF02548">
    <property type="entry name" value="Pantoate_transf"/>
    <property type="match status" value="1"/>
</dbReference>
<feature type="active site" description="Proton acceptor" evidence="8 9">
    <location>
        <position position="192"/>
    </location>
</feature>
<keyword evidence="6 8" id="KW-0479">Metal-binding</keyword>
<dbReference type="HOGENOM" id="CLU_036645_1_0_6"/>
<comment type="similarity">
    <text evidence="2 8">Belongs to the PanB family.</text>
</comment>
<feature type="binding site" evidence="8 11">
    <location>
        <position position="125"/>
    </location>
    <ligand>
        <name>Mg(2+)</name>
        <dbReference type="ChEBI" id="CHEBI:18420"/>
    </ligand>
</feature>
<dbReference type="PANTHER" id="PTHR20881">
    <property type="entry name" value="3-METHYL-2-OXOBUTANOATE HYDROXYMETHYLTRANSFERASE"/>
    <property type="match status" value="1"/>
</dbReference>
<dbReference type="PANTHER" id="PTHR20881:SF0">
    <property type="entry name" value="3-METHYL-2-OXOBUTANOATE HYDROXYMETHYLTRANSFERASE"/>
    <property type="match status" value="1"/>
</dbReference>
<dbReference type="InterPro" id="IPR015813">
    <property type="entry name" value="Pyrv/PenolPyrv_kinase-like_dom"/>
</dbReference>
<dbReference type="EMBL" id="CP001157">
    <property type="protein sequence ID" value="ACO80394.1"/>
    <property type="molecule type" value="Genomic_DNA"/>
</dbReference>
<feature type="binding site" evidence="8 11">
    <location>
        <position position="95"/>
    </location>
    <ligand>
        <name>Mg(2+)</name>
        <dbReference type="ChEBI" id="CHEBI:18420"/>
    </ligand>
</feature>
<feature type="binding site" evidence="8 11">
    <location>
        <position position="56"/>
    </location>
    <ligand>
        <name>Mg(2+)</name>
        <dbReference type="ChEBI" id="CHEBI:18420"/>
    </ligand>
</feature>
<dbReference type="Proteomes" id="UP000002424">
    <property type="component" value="Chromosome"/>
</dbReference>
<evidence type="ECO:0000313" key="13">
    <source>
        <dbReference type="Proteomes" id="UP000002424"/>
    </source>
</evidence>
<evidence type="ECO:0000256" key="11">
    <source>
        <dbReference type="PIRSR" id="PIRSR000388-3"/>
    </source>
</evidence>
<evidence type="ECO:0000256" key="3">
    <source>
        <dbReference type="ARBA" id="ARBA00011424"/>
    </source>
</evidence>
<dbReference type="EnsemblBacteria" id="ACO80394">
    <property type="protein sequence ID" value="ACO80394"/>
    <property type="gene ID" value="Avin_42710"/>
</dbReference>
<sequence>MPTDAVPDDTDMPDVTLTTLQGLKQRGEKIVMLTCYDATFAQTASQAGIEVLLVGDSLGMVLQGHDSTLPTSVAEMAYHTTCVRRGNRGALIVTDLPFMSYASLDQALESSAQVMRAGAHMVKLEGGAWLCETVTRLAENGIPACVHLGLTPQSVNLFGGYKVQGRDEGRARQLRADAEALERAGAAMLLLECVPSPLAEQITRAAGVPVIGIGAGAATDGQVLVMHDMLGLSLTGRTPKFVKDFMAGQENIQAAFAAYTHAVKQGEFPTAEHGFSA</sequence>
<keyword evidence="4 8" id="KW-0566">Pantothenate biosynthesis</keyword>
<dbReference type="UniPathway" id="UPA00028">
    <property type="reaction ID" value="UER00003"/>
</dbReference>
<evidence type="ECO:0000256" key="1">
    <source>
        <dbReference type="ARBA" id="ARBA00005033"/>
    </source>
</evidence>
<dbReference type="EC" id="2.1.2.11" evidence="8"/>
<reference evidence="12 13" key="1">
    <citation type="journal article" date="2009" name="J. Bacteriol.">
        <title>Genome sequence of Azotobacter vinelandii, an obligate aerobe specialized to support diverse anaerobic metabolic processes.</title>
        <authorList>
            <person name="Setubal J.C."/>
            <person name="dos Santos P."/>
            <person name="Goldman B.S."/>
            <person name="Ertesvag H."/>
            <person name="Espin G."/>
            <person name="Rubio L.M."/>
            <person name="Valla S."/>
            <person name="Almeida N.F."/>
            <person name="Balasubramanian D."/>
            <person name="Cromes L."/>
            <person name="Curatti L."/>
            <person name="Du Z."/>
            <person name="Godsy E."/>
            <person name="Goodner B."/>
            <person name="Hellner-Burris K."/>
            <person name="Hernandez J.A."/>
            <person name="Houmiel K."/>
            <person name="Imperial J."/>
            <person name="Kennedy C."/>
            <person name="Larson T.J."/>
            <person name="Latreille P."/>
            <person name="Ligon L.S."/>
            <person name="Lu J."/>
            <person name="Maerk M."/>
            <person name="Miller N.M."/>
            <person name="Norton S."/>
            <person name="O'Carroll I.P."/>
            <person name="Paulsen I."/>
            <person name="Raulfs E.C."/>
            <person name="Roemer R."/>
            <person name="Rosser J."/>
            <person name="Segura D."/>
            <person name="Slater S."/>
            <person name="Stricklin S.L."/>
            <person name="Studholme D.J."/>
            <person name="Sun J."/>
            <person name="Viana C.J."/>
            <person name="Wallin E."/>
            <person name="Wang B."/>
            <person name="Wheeler C."/>
            <person name="Zhu H."/>
            <person name="Dean D.R."/>
            <person name="Dixon R."/>
            <person name="Wood D."/>
        </authorList>
    </citation>
    <scope>NUCLEOTIDE SEQUENCE [LARGE SCALE GENOMIC DNA]</scope>
    <source>
        <strain evidence="13">DJ / ATCC BAA-1303</strain>
    </source>
</reference>
<dbReference type="InterPro" id="IPR040442">
    <property type="entry name" value="Pyrv_kinase-like_dom_sf"/>
</dbReference>
<dbReference type="PIRSF" id="PIRSF000388">
    <property type="entry name" value="Pantoate_hydroxy_MeTrfase"/>
    <property type="match status" value="1"/>
</dbReference>
<gene>
    <name evidence="8 12" type="primary">panB</name>
    <name evidence="12" type="ordered locus">Avin_42710</name>
</gene>
<proteinExistence type="inferred from homology"/>
<keyword evidence="5 8" id="KW-0808">Transferase</keyword>
<evidence type="ECO:0000256" key="7">
    <source>
        <dbReference type="ARBA" id="ARBA00056497"/>
    </source>
</evidence>
<dbReference type="NCBIfam" id="NF001452">
    <property type="entry name" value="PRK00311.1"/>
    <property type="match status" value="1"/>
</dbReference>